<dbReference type="Gene3D" id="3.90.1150.10">
    <property type="entry name" value="Aspartate Aminotransferase, domain 1"/>
    <property type="match status" value="1"/>
</dbReference>
<dbReference type="GO" id="GO:0008483">
    <property type="term" value="F:transaminase activity"/>
    <property type="evidence" value="ECO:0007669"/>
    <property type="project" value="UniProtKB-KW"/>
</dbReference>
<dbReference type="EMBL" id="UINC01000654">
    <property type="protein sequence ID" value="SUZ58955.1"/>
    <property type="molecule type" value="Genomic_DNA"/>
</dbReference>
<dbReference type="GO" id="GO:0030170">
    <property type="term" value="F:pyridoxal phosphate binding"/>
    <property type="evidence" value="ECO:0007669"/>
    <property type="project" value="InterPro"/>
</dbReference>
<dbReference type="PANTHER" id="PTHR11986">
    <property type="entry name" value="AMINOTRANSFERASE CLASS III"/>
    <property type="match status" value="1"/>
</dbReference>
<dbReference type="GO" id="GO:0042802">
    <property type="term" value="F:identical protein binding"/>
    <property type="evidence" value="ECO:0007669"/>
    <property type="project" value="TreeGrafter"/>
</dbReference>
<evidence type="ECO:0000256" key="1">
    <source>
        <dbReference type="ARBA" id="ARBA00001933"/>
    </source>
</evidence>
<evidence type="ECO:0000256" key="2">
    <source>
        <dbReference type="ARBA" id="ARBA00022576"/>
    </source>
</evidence>
<protein>
    <recommendedName>
        <fullName evidence="7">Aspartate aminotransferase family protein</fullName>
    </recommendedName>
</protein>
<dbReference type="InterPro" id="IPR005814">
    <property type="entry name" value="Aminotrans_3"/>
</dbReference>
<dbReference type="FunFam" id="3.40.640.10:FF:000004">
    <property type="entry name" value="Acetylornithine aminotransferase"/>
    <property type="match status" value="1"/>
</dbReference>
<name>A0A381NWG0_9ZZZZ</name>
<dbReference type="PROSITE" id="PS00600">
    <property type="entry name" value="AA_TRANSFER_CLASS_3"/>
    <property type="match status" value="1"/>
</dbReference>
<dbReference type="AlphaFoldDB" id="A0A381NWG0"/>
<dbReference type="PANTHER" id="PTHR11986:SF79">
    <property type="entry name" value="ACETYLORNITHINE AMINOTRANSFERASE, MITOCHONDRIAL"/>
    <property type="match status" value="1"/>
</dbReference>
<sequence>MKEFGSALPSLVATPPPGPRSRALAERLRSVESRNVTYLSEDFPVFWEEARGANVRDVDGNVYIDFTGAFGVSFAGHGHPRIQQTLEEQSQRLIHGMGDVHPPALKLLLLERLSTLAPWEETRSVLSSSGSEAMETALKTSELSTGRSGIIAFEGAYHGLTLGSLAVTARPDFRDPFRARLHQGVSFAPYPETDEEAVMALTEVQRLLSEGGVGAVVVEPVQGRAGVRIPPPGFLGRLAELTRAEGSLLIFDEIFTGLGRTGVVFEHEREGVLPDLVCIGKALGGGLPLSACLGSREVMDAWPESGGEALHTSTFLGHPLSCATALAFLDVLEEENLAARALDLGDRIVGRLSEALSTQTGVRQIRGCGLLIGIELCSQDGEPVVGGGAVVAEAALRQGLLVLPAGGQGEVVEIAPPAVSNDAQIDFGVTCLVETINAALSSRG</sequence>
<evidence type="ECO:0000256" key="4">
    <source>
        <dbReference type="ARBA" id="ARBA00022898"/>
    </source>
</evidence>
<keyword evidence="2" id="KW-0032">Aminotransferase</keyword>
<dbReference type="CDD" id="cd00610">
    <property type="entry name" value="OAT_like"/>
    <property type="match status" value="1"/>
</dbReference>
<dbReference type="InterPro" id="IPR015422">
    <property type="entry name" value="PyrdxlP-dep_Trfase_small"/>
</dbReference>
<feature type="region of interest" description="Disordered" evidence="5">
    <location>
        <begin position="1"/>
        <end position="21"/>
    </location>
</feature>
<dbReference type="SUPFAM" id="SSF53383">
    <property type="entry name" value="PLP-dependent transferases"/>
    <property type="match status" value="1"/>
</dbReference>
<comment type="cofactor">
    <cofactor evidence="1">
        <name>pyridoxal 5'-phosphate</name>
        <dbReference type="ChEBI" id="CHEBI:597326"/>
    </cofactor>
</comment>
<evidence type="ECO:0000256" key="3">
    <source>
        <dbReference type="ARBA" id="ARBA00022679"/>
    </source>
</evidence>
<proteinExistence type="predicted"/>
<evidence type="ECO:0000256" key="5">
    <source>
        <dbReference type="SAM" id="MobiDB-lite"/>
    </source>
</evidence>
<dbReference type="PIRSF" id="PIRSF000521">
    <property type="entry name" value="Transaminase_4ab_Lys_Orn"/>
    <property type="match status" value="1"/>
</dbReference>
<dbReference type="InterPro" id="IPR049704">
    <property type="entry name" value="Aminotrans_3_PPA_site"/>
</dbReference>
<reference evidence="6" key="1">
    <citation type="submission" date="2018-05" db="EMBL/GenBank/DDBJ databases">
        <authorList>
            <person name="Lanie J.A."/>
            <person name="Ng W.-L."/>
            <person name="Kazmierczak K.M."/>
            <person name="Andrzejewski T.M."/>
            <person name="Davidsen T.M."/>
            <person name="Wayne K.J."/>
            <person name="Tettelin H."/>
            <person name="Glass J.I."/>
            <person name="Rusch D."/>
            <person name="Podicherti R."/>
            <person name="Tsui H.-C.T."/>
            <person name="Winkler M.E."/>
        </authorList>
    </citation>
    <scope>NUCLEOTIDE SEQUENCE</scope>
</reference>
<dbReference type="Gene3D" id="3.40.640.10">
    <property type="entry name" value="Type I PLP-dependent aspartate aminotransferase-like (Major domain)"/>
    <property type="match status" value="1"/>
</dbReference>
<dbReference type="InterPro" id="IPR050103">
    <property type="entry name" value="Class-III_PLP-dep_AT"/>
</dbReference>
<keyword evidence="3" id="KW-0808">Transferase</keyword>
<evidence type="ECO:0000313" key="6">
    <source>
        <dbReference type="EMBL" id="SUZ58955.1"/>
    </source>
</evidence>
<gene>
    <name evidence="6" type="ORF">METZ01_LOCUS11809</name>
</gene>
<dbReference type="Pfam" id="PF00202">
    <property type="entry name" value="Aminotran_3"/>
    <property type="match status" value="1"/>
</dbReference>
<keyword evidence="4" id="KW-0663">Pyridoxal phosphate</keyword>
<dbReference type="InterPro" id="IPR015424">
    <property type="entry name" value="PyrdxlP-dep_Trfase"/>
</dbReference>
<organism evidence="6">
    <name type="scientific">marine metagenome</name>
    <dbReference type="NCBI Taxonomy" id="408172"/>
    <lineage>
        <taxon>unclassified sequences</taxon>
        <taxon>metagenomes</taxon>
        <taxon>ecological metagenomes</taxon>
    </lineage>
</organism>
<dbReference type="InterPro" id="IPR015421">
    <property type="entry name" value="PyrdxlP-dep_Trfase_major"/>
</dbReference>
<evidence type="ECO:0008006" key="7">
    <source>
        <dbReference type="Google" id="ProtNLM"/>
    </source>
</evidence>
<accession>A0A381NWG0</accession>